<sequence>MFRIAAARSAKAVFRQAPRGPTQPALRSLRTQPDTTHPSTPPLSGLNAEVEGVAPEVSSYAIGATVVLIGGVAYYAYSEFGAGIAKHLPWLGSGAASTGAQSAAEAKAEAKSQAQRVRRLRARMAPVSTMSALEQVNWAWTHPGLYVTGSNKYGLVDPLHPGSGVGLKAAVPGLGGKLLRSAAFATTHAAAVDADGCLYQWGTGFAGAAVPHTPLCTLRDSSIHSLAASNDYVAVLDSKSRVRLVPATTSASAEPTTLAFEPRLGWRENVVSLSAGEDHIAATTSSGHVYTCALGPRGNDRSQLGLGAAAAATVQPFVLKRVPADRKFSAAVCGGRHTLLLTADGDVLGCGANDFGQLAMGNYTEGNSTVRELTPLRRLWKDEHFRPALERAEMLAASSATSYIQVRRGDNLRLLSCGRGIDGQLGIGTLVHMQGKPAVISALSDRHEFDPQSQSRKPLGLRSISAAGDHVVAVRDNHTNVVLDQSGAGVNKTPLFGYDVLIWGSNKEGQCIPDRRHRFAEPSHPPPLYRTSNLESASTSTLIGADDVSAPRLQAAPRQWVPAAAFENLNSENSSSSKTTRSSAKHLVEQAFVAGPEITAAYLKLC</sequence>
<gene>
    <name evidence="1" type="ORF">LPJ66_008324</name>
</gene>
<reference evidence="1" key="1">
    <citation type="submission" date="2022-07" db="EMBL/GenBank/DDBJ databases">
        <title>Phylogenomic reconstructions and comparative analyses of Kickxellomycotina fungi.</title>
        <authorList>
            <person name="Reynolds N.K."/>
            <person name="Stajich J.E."/>
            <person name="Barry K."/>
            <person name="Grigoriev I.V."/>
            <person name="Crous P."/>
            <person name="Smith M.E."/>
        </authorList>
    </citation>
    <scope>NUCLEOTIDE SEQUENCE</scope>
    <source>
        <strain evidence="1">Benny 63K</strain>
    </source>
</reference>
<dbReference type="EMBL" id="JANBPG010001648">
    <property type="protein sequence ID" value="KAJ1888914.1"/>
    <property type="molecule type" value="Genomic_DNA"/>
</dbReference>
<dbReference type="Proteomes" id="UP001150581">
    <property type="component" value="Unassembled WGS sequence"/>
</dbReference>
<protein>
    <submittedName>
        <fullName evidence="1">Uncharacterized protein</fullName>
    </submittedName>
</protein>
<evidence type="ECO:0000313" key="2">
    <source>
        <dbReference type="Proteomes" id="UP001150581"/>
    </source>
</evidence>
<keyword evidence="2" id="KW-1185">Reference proteome</keyword>
<proteinExistence type="predicted"/>
<organism evidence="1 2">
    <name type="scientific">Kickxella alabastrina</name>
    <dbReference type="NCBI Taxonomy" id="61397"/>
    <lineage>
        <taxon>Eukaryota</taxon>
        <taxon>Fungi</taxon>
        <taxon>Fungi incertae sedis</taxon>
        <taxon>Zoopagomycota</taxon>
        <taxon>Kickxellomycotina</taxon>
        <taxon>Kickxellomycetes</taxon>
        <taxon>Kickxellales</taxon>
        <taxon>Kickxellaceae</taxon>
        <taxon>Kickxella</taxon>
    </lineage>
</organism>
<name>A0ACC1IEN0_9FUNG</name>
<comment type="caution">
    <text evidence="1">The sequence shown here is derived from an EMBL/GenBank/DDBJ whole genome shotgun (WGS) entry which is preliminary data.</text>
</comment>
<accession>A0ACC1IEN0</accession>
<evidence type="ECO:0000313" key="1">
    <source>
        <dbReference type="EMBL" id="KAJ1888914.1"/>
    </source>
</evidence>